<dbReference type="AlphaFoldDB" id="A0A3M8DHH8"/>
<dbReference type="PANTHER" id="PTHR37302:SF3">
    <property type="entry name" value="DAMAGE-INDUCIBLE PROTEIN DINB"/>
    <property type="match status" value="1"/>
</dbReference>
<dbReference type="Pfam" id="PF05163">
    <property type="entry name" value="DinB"/>
    <property type="match status" value="1"/>
</dbReference>
<proteinExistence type="inferred from homology"/>
<keyword evidence="5" id="KW-1185">Reference proteome</keyword>
<feature type="binding site" evidence="3">
    <location>
        <position position="47"/>
    </location>
    <ligand>
        <name>a divalent metal cation</name>
        <dbReference type="ChEBI" id="CHEBI:60240"/>
    </ligand>
</feature>
<dbReference type="InterPro" id="IPR007837">
    <property type="entry name" value="DinB"/>
</dbReference>
<comment type="caution">
    <text evidence="4">The sequence shown here is derived from an EMBL/GenBank/DDBJ whole genome shotgun (WGS) entry which is preliminary data.</text>
</comment>
<dbReference type="InterPro" id="IPR034660">
    <property type="entry name" value="DinB/YfiT-like"/>
</dbReference>
<dbReference type="SUPFAM" id="SSF109854">
    <property type="entry name" value="DinB/YfiT-like putative metalloenzymes"/>
    <property type="match status" value="1"/>
</dbReference>
<reference evidence="4 5" key="1">
    <citation type="submission" date="2018-10" db="EMBL/GenBank/DDBJ databases">
        <title>Phylogenomics of Brevibacillus.</title>
        <authorList>
            <person name="Dunlap C."/>
        </authorList>
    </citation>
    <scope>NUCLEOTIDE SEQUENCE [LARGE SCALE GENOMIC DNA]</scope>
    <source>
        <strain evidence="4 5">JCM 15774</strain>
    </source>
</reference>
<accession>A0A3M8DHH8</accession>
<dbReference type="RefSeq" id="WP_122923450.1">
    <property type="nucleotide sequence ID" value="NZ_RHHU01000004.1"/>
</dbReference>
<feature type="binding site" evidence="3">
    <location>
        <position position="141"/>
    </location>
    <ligand>
        <name>a divalent metal cation</name>
        <dbReference type="ChEBI" id="CHEBI:60240"/>
    </ligand>
</feature>
<evidence type="ECO:0000256" key="1">
    <source>
        <dbReference type="ARBA" id="ARBA00008635"/>
    </source>
</evidence>
<evidence type="ECO:0000313" key="4">
    <source>
        <dbReference type="EMBL" id="RNB87570.1"/>
    </source>
</evidence>
<dbReference type="EMBL" id="RHHU01000004">
    <property type="protein sequence ID" value="RNB87570.1"/>
    <property type="molecule type" value="Genomic_DNA"/>
</dbReference>
<protein>
    <submittedName>
        <fullName evidence="4">Damage-inducible protein DinB</fullName>
    </submittedName>
</protein>
<dbReference type="Proteomes" id="UP000269573">
    <property type="component" value="Unassembled WGS sequence"/>
</dbReference>
<feature type="binding site" evidence="3">
    <location>
        <position position="137"/>
    </location>
    <ligand>
        <name>a divalent metal cation</name>
        <dbReference type="ChEBI" id="CHEBI:60240"/>
    </ligand>
</feature>
<name>A0A3M8DHH8_9BACL</name>
<evidence type="ECO:0000256" key="3">
    <source>
        <dbReference type="PIRSR" id="PIRSR607837-1"/>
    </source>
</evidence>
<evidence type="ECO:0000313" key="5">
    <source>
        <dbReference type="Proteomes" id="UP000269573"/>
    </source>
</evidence>
<organism evidence="4 5">
    <name type="scientific">Brevibacillus nitrificans</name>
    <dbReference type="NCBI Taxonomy" id="651560"/>
    <lineage>
        <taxon>Bacteria</taxon>
        <taxon>Bacillati</taxon>
        <taxon>Bacillota</taxon>
        <taxon>Bacilli</taxon>
        <taxon>Bacillales</taxon>
        <taxon>Paenibacillaceae</taxon>
        <taxon>Brevibacillus</taxon>
    </lineage>
</organism>
<evidence type="ECO:0000256" key="2">
    <source>
        <dbReference type="ARBA" id="ARBA00022723"/>
    </source>
</evidence>
<gene>
    <name evidence="4" type="ORF">EDM59_09735</name>
</gene>
<dbReference type="GO" id="GO:0046872">
    <property type="term" value="F:metal ion binding"/>
    <property type="evidence" value="ECO:0007669"/>
    <property type="project" value="UniProtKB-KW"/>
</dbReference>
<comment type="similarity">
    <text evidence="1">Belongs to the DinB family.</text>
</comment>
<sequence length="167" mass="19961">MLKILQQQYEWIRSARKNLFTFLEEMSTHILQQAVPGFGNRSIILTHIHAADSYRFWLGSFAFKQMSEEYRETAMHEIERADVKNVRERFAEVDEIVQRFIYEYNNRWFEPVEYYVAWQSKPWIAAPLLLLTHVETHEFHHKGQILSMARHLGYNPPDNDRLGGLFS</sequence>
<dbReference type="Gene3D" id="1.20.120.450">
    <property type="entry name" value="dinb family like domain"/>
    <property type="match status" value="1"/>
</dbReference>
<keyword evidence="2 3" id="KW-0479">Metal-binding</keyword>
<dbReference type="PANTHER" id="PTHR37302">
    <property type="entry name" value="SLR1116 PROTEIN"/>
    <property type="match status" value="1"/>
</dbReference>